<dbReference type="InterPro" id="IPR011057">
    <property type="entry name" value="Mss4-like_sf"/>
</dbReference>
<accession>A0A811GDU2</accession>
<evidence type="ECO:0000256" key="3">
    <source>
        <dbReference type="ARBA" id="ARBA00022833"/>
    </source>
</evidence>
<comment type="similarity">
    <text evidence="1">Belongs to the Gfa family.</text>
</comment>
<dbReference type="EMBL" id="CADDTS010000048">
    <property type="protein sequence ID" value="CAB1221782.1"/>
    <property type="molecule type" value="Genomic_DNA"/>
</dbReference>
<evidence type="ECO:0000313" key="5">
    <source>
        <dbReference type="EMBL" id="CAB1221782.1"/>
    </source>
</evidence>
<evidence type="ECO:0000256" key="2">
    <source>
        <dbReference type="ARBA" id="ARBA00022723"/>
    </source>
</evidence>
<dbReference type="Proteomes" id="UP000489961">
    <property type="component" value="Unassembled WGS sequence"/>
</dbReference>
<evidence type="ECO:0000313" key="6">
    <source>
        <dbReference type="Proteomes" id="UP000489961"/>
    </source>
</evidence>
<sequence>MYKASCLCGGVQIRIKQEIQNIYVCYCKQCQKAQGSAFVAIAPIDLKNLQIYEGQM</sequence>
<evidence type="ECO:0000259" key="4">
    <source>
        <dbReference type="PROSITE" id="PS51891"/>
    </source>
</evidence>
<dbReference type="InterPro" id="IPR006913">
    <property type="entry name" value="CENP-V/GFA"/>
</dbReference>
<keyword evidence="2" id="KW-0479">Metal-binding</keyword>
<dbReference type="RefSeq" id="WP_174560722.1">
    <property type="nucleotide sequence ID" value="NZ_CADDTS010000048.1"/>
</dbReference>
<name>A0A811GDU2_9GAMM</name>
<dbReference type="AlphaFoldDB" id="A0A811GDU2"/>
<dbReference type="PROSITE" id="PS51891">
    <property type="entry name" value="CENP_V_GFA"/>
    <property type="match status" value="1"/>
</dbReference>
<gene>
    <name evidence="5" type="ORF">SFB21_2996</name>
</gene>
<keyword evidence="5" id="KW-0456">Lyase</keyword>
<keyword evidence="3" id="KW-0862">Zinc</keyword>
<dbReference type="Gene3D" id="3.90.1590.10">
    <property type="entry name" value="glutathione-dependent formaldehyde- activating enzyme (gfa)"/>
    <property type="match status" value="1"/>
</dbReference>
<reference evidence="5 6" key="1">
    <citation type="submission" date="2020-02" db="EMBL/GenBank/DDBJ databases">
        <authorList>
            <person name="Chaudhuri R."/>
        </authorList>
    </citation>
    <scope>NUCLEOTIDE SEQUENCE [LARGE SCALE GENOMIC DNA]</scope>
    <source>
        <strain evidence="5">SFB21</strain>
    </source>
</reference>
<dbReference type="GO" id="GO:0051907">
    <property type="term" value="F:S-(hydroxymethyl)glutathione synthase activity"/>
    <property type="evidence" value="ECO:0007669"/>
    <property type="project" value="UniProtKB-EC"/>
</dbReference>
<dbReference type="EC" id="4.4.1.22" evidence="5"/>
<proteinExistence type="inferred from homology"/>
<protein>
    <submittedName>
        <fullName evidence="5">Glutathione-dependent formaldehyde-activating enzyme</fullName>
        <ecNumber evidence="5">4.4.1.22</ecNumber>
    </submittedName>
</protein>
<evidence type="ECO:0000256" key="1">
    <source>
        <dbReference type="ARBA" id="ARBA00005495"/>
    </source>
</evidence>
<dbReference type="GO" id="GO:0046872">
    <property type="term" value="F:metal ion binding"/>
    <property type="evidence" value="ECO:0007669"/>
    <property type="project" value="UniProtKB-KW"/>
</dbReference>
<dbReference type="SUPFAM" id="SSF51316">
    <property type="entry name" value="Mss4-like"/>
    <property type="match status" value="1"/>
</dbReference>
<feature type="domain" description="CENP-V/GFA" evidence="4">
    <location>
        <begin position="2"/>
        <end position="56"/>
    </location>
</feature>
<comment type="caution">
    <text evidence="5">The sequence shown here is derived from an EMBL/GenBank/DDBJ whole genome shotgun (WGS) entry which is preliminary data.</text>
</comment>
<organism evidence="5 6">
    <name type="scientific">Acinetobacter bouvetii</name>
    <dbReference type="NCBI Taxonomy" id="202951"/>
    <lineage>
        <taxon>Bacteria</taxon>
        <taxon>Pseudomonadati</taxon>
        <taxon>Pseudomonadota</taxon>
        <taxon>Gammaproteobacteria</taxon>
        <taxon>Moraxellales</taxon>
        <taxon>Moraxellaceae</taxon>
        <taxon>Acinetobacter</taxon>
    </lineage>
</organism>
<dbReference type="Pfam" id="PF04828">
    <property type="entry name" value="GFA"/>
    <property type="match status" value="1"/>
</dbReference>